<dbReference type="InterPro" id="IPR001296">
    <property type="entry name" value="Glyco_trans_1"/>
</dbReference>
<dbReference type="Pfam" id="PF00534">
    <property type="entry name" value="Glycos_transf_1"/>
    <property type="match status" value="1"/>
</dbReference>
<organism evidence="2 3">
    <name type="scientific">Candidatus Zambryskibacteria bacterium CG22_combo_CG10-13_8_21_14_all_42_17</name>
    <dbReference type="NCBI Taxonomy" id="1975118"/>
    <lineage>
        <taxon>Bacteria</taxon>
        <taxon>Candidatus Zambryskiibacteriota</taxon>
    </lineage>
</organism>
<dbReference type="GO" id="GO:0016757">
    <property type="term" value="F:glycosyltransferase activity"/>
    <property type="evidence" value="ECO:0007669"/>
    <property type="project" value="InterPro"/>
</dbReference>
<sequence>MKVLLITKDKTLFTPESSSLKALQKMGEFVEQIHIVIFTDMSESYTVQKIDHKIFLYPTNSEAGLFSIRQAVNVAELQTLVSSRLMVDLIIADDPHYSAAVAYYLSRKHNKTFMVNVFENLSSDLADEGYFYAWVKKKISRYVLMHAHGIRVLSQVVAEAINAQIPNLEDRIYILPEPPKSEENEVTTNDIDIKARYPTFNLYIFTVVESQDKKIEKRLRIIIQTLLMRYPRAGLIVVDNNGLYKHNNTANLAWESGIRDLDFLYKNAHIFIDVSNQSKTGGALTGAALLGCPIVAAESPESTYMIHQGKNGFIADPDNPPEFCGRIAEIIETPGLRQSIRIFRYEIDQMMVDRTEVYEKSLASIWQKVSEEKAIFKPGAMEEYTKGFVYSLRNTREKMHEISKKLDKNIEVAGGKMKGPLSSHIKHKATSVLEGSPINEDFDTDNILRNR</sequence>
<protein>
    <recommendedName>
        <fullName evidence="1">Glycosyl transferase family 1 domain-containing protein</fullName>
    </recommendedName>
</protein>
<evidence type="ECO:0000313" key="2">
    <source>
        <dbReference type="EMBL" id="PIP55524.1"/>
    </source>
</evidence>
<comment type="caution">
    <text evidence="2">The sequence shown here is derived from an EMBL/GenBank/DDBJ whole genome shotgun (WGS) entry which is preliminary data.</text>
</comment>
<gene>
    <name evidence="2" type="ORF">COX06_02885</name>
</gene>
<name>A0A2H0BD21_9BACT</name>
<dbReference type="Gene3D" id="3.40.50.2000">
    <property type="entry name" value="Glycogen Phosphorylase B"/>
    <property type="match status" value="2"/>
</dbReference>
<dbReference type="SUPFAM" id="SSF53756">
    <property type="entry name" value="UDP-Glycosyltransferase/glycogen phosphorylase"/>
    <property type="match status" value="1"/>
</dbReference>
<dbReference type="Proteomes" id="UP000229794">
    <property type="component" value="Unassembled WGS sequence"/>
</dbReference>
<dbReference type="EMBL" id="PCST01000037">
    <property type="protein sequence ID" value="PIP55524.1"/>
    <property type="molecule type" value="Genomic_DNA"/>
</dbReference>
<evidence type="ECO:0000313" key="3">
    <source>
        <dbReference type="Proteomes" id="UP000229794"/>
    </source>
</evidence>
<accession>A0A2H0BD21</accession>
<reference evidence="2 3" key="1">
    <citation type="submission" date="2017-09" db="EMBL/GenBank/DDBJ databases">
        <title>Depth-based differentiation of microbial function through sediment-hosted aquifers and enrichment of novel symbionts in the deep terrestrial subsurface.</title>
        <authorList>
            <person name="Probst A.J."/>
            <person name="Ladd B."/>
            <person name="Jarett J.K."/>
            <person name="Geller-Mcgrath D.E."/>
            <person name="Sieber C.M."/>
            <person name="Emerson J.B."/>
            <person name="Anantharaman K."/>
            <person name="Thomas B.C."/>
            <person name="Malmstrom R."/>
            <person name="Stieglmeier M."/>
            <person name="Klingl A."/>
            <person name="Woyke T."/>
            <person name="Ryan C.M."/>
            <person name="Banfield J.F."/>
        </authorList>
    </citation>
    <scope>NUCLEOTIDE SEQUENCE [LARGE SCALE GENOMIC DNA]</scope>
    <source>
        <strain evidence="2">CG22_combo_CG10-13_8_21_14_all_42_17</strain>
    </source>
</reference>
<proteinExistence type="predicted"/>
<evidence type="ECO:0000259" key="1">
    <source>
        <dbReference type="Pfam" id="PF00534"/>
    </source>
</evidence>
<dbReference type="AlphaFoldDB" id="A0A2H0BD21"/>
<feature type="domain" description="Glycosyl transferase family 1" evidence="1">
    <location>
        <begin position="245"/>
        <end position="340"/>
    </location>
</feature>